<evidence type="ECO:0000256" key="1">
    <source>
        <dbReference type="ARBA" id="ARBA00006068"/>
    </source>
</evidence>
<comment type="caution">
    <text evidence="4">The sequence shown here is derived from an EMBL/GenBank/DDBJ whole genome shotgun (WGS) entry which is preliminary data.</text>
</comment>
<dbReference type="PANTHER" id="PTHR33392:SF6">
    <property type="entry name" value="POLYISOPRENYL-TEICHOIC ACID--PEPTIDOGLYCAN TEICHOIC ACID TRANSFERASE TAGU"/>
    <property type="match status" value="1"/>
</dbReference>
<dbReference type="RefSeq" id="WP_202017593.1">
    <property type="nucleotide sequence ID" value="NZ_JAEHNR010000017.1"/>
</dbReference>
<keyword evidence="5" id="KW-1185">Reference proteome</keyword>
<proteinExistence type="inferred from homology"/>
<dbReference type="InterPro" id="IPR004474">
    <property type="entry name" value="LytR_CpsA_psr"/>
</dbReference>
<protein>
    <recommendedName>
        <fullName evidence="3">Cell envelope-related transcriptional attenuator domain-containing protein</fullName>
    </recommendedName>
</protein>
<comment type="similarity">
    <text evidence="1">Belongs to the LytR/CpsA/Psr (LCP) family.</text>
</comment>
<gene>
    <name evidence="4" type="ORF">JEM47_02405</name>
</gene>
<keyword evidence="2" id="KW-1133">Transmembrane helix</keyword>
<dbReference type="EMBL" id="JAEHNR010000017">
    <property type="protein sequence ID" value="MBL1071380.1"/>
    <property type="molecule type" value="Genomic_DNA"/>
</dbReference>
<dbReference type="PANTHER" id="PTHR33392">
    <property type="entry name" value="POLYISOPRENYL-TEICHOIC ACID--PEPTIDOGLYCAN TEICHOIC ACID TRANSFERASE TAGU"/>
    <property type="match status" value="1"/>
</dbReference>
<name>A0ABS1LTM3_9LACO</name>
<reference evidence="4 5" key="1">
    <citation type="journal article" date="2021" name="Microorganisms">
        <title>Dual Inhibition of Salmonella enterica and Clostridium perfringens by New Probiotic Candidates Isolated from Chicken Intestinal Mucosa.</title>
        <authorList>
            <person name="Lone A."/>
            <person name="Mottawea W."/>
            <person name="Ait Chait Y."/>
            <person name="Hammami R."/>
        </authorList>
    </citation>
    <scope>NUCLEOTIDE SEQUENCE [LARGE SCALE GENOMIC DNA]</scope>
    <source>
        <strain evidence="4 5">A12</strain>
    </source>
</reference>
<dbReference type="Pfam" id="PF03816">
    <property type="entry name" value="LytR_cpsA_psr"/>
    <property type="match status" value="1"/>
</dbReference>
<feature type="transmembrane region" description="Helical" evidence="2">
    <location>
        <begin position="20"/>
        <end position="39"/>
    </location>
</feature>
<evidence type="ECO:0000313" key="4">
    <source>
        <dbReference type="EMBL" id="MBL1071380.1"/>
    </source>
</evidence>
<sequence>MSNKEIHLRHKRQRKALRIVLSFVGALVLATAIAFAVAYKNVRNTVNAMYAPATMQNKGRNLNSILSQKQALNVMLVGVDSHKSAQAVLLLNLDPKSNTTKATAVDSAKAVYNEKGVSSAAKAVSSKTNSPVDAYLTINVDGLEKSINRENGVVVNGKRMNGEQAVSYMKVQSESERDEHILTVLTALLKESASVSTLFNNSFLNSLGDEVQTNLNASQLSKIATGYAHAAENVNTNRID</sequence>
<evidence type="ECO:0000313" key="5">
    <source>
        <dbReference type="Proteomes" id="UP000640912"/>
    </source>
</evidence>
<keyword evidence="2" id="KW-0472">Membrane</keyword>
<evidence type="ECO:0000259" key="3">
    <source>
        <dbReference type="Pfam" id="PF03816"/>
    </source>
</evidence>
<evidence type="ECO:0000256" key="2">
    <source>
        <dbReference type="SAM" id="Phobius"/>
    </source>
</evidence>
<keyword evidence="2" id="KW-0812">Transmembrane</keyword>
<dbReference type="Proteomes" id="UP000640912">
    <property type="component" value="Unassembled WGS sequence"/>
</dbReference>
<organism evidence="4 5">
    <name type="scientific">Lactobacillus kitasatonis</name>
    <dbReference type="NCBI Taxonomy" id="237446"/>
    <lineage>
        <taxon>Bacteria</taxon>
        <taxon>Bacillati</taxon>
        <taxon>Bacillota</taxon>
        <taxon>Bacilli</taxon>
        <taxon>Lactobacillales</taxon>
        <taxon>Lactobacillaceae</taxon>
        <taxon>Lactobacillus</taxon>
    </lineage>
</organism>
<accession>A0ABS1LTM3</accession>
<dbReference type="Gene3D" id="3.40.630.190">
    <property type="entry name" value="LCP protein"/>
    <property type="match status" value="2"/>
</dbReference>
<dbReference type="InterPro" id="IPR050922">
    <property type="entry name" value="LytR/CpsA/Psr_CW_biosynth"/>
</dbReference>
<feature type="domain" description="Cell envelope-related transcriptional attenuator" evidence="3">
    <location>
        <begin position="74"/>
        <end position="156"/>
    </location>
</feature>